<name>A0AAV7KB61_9METZ</name>
<keyword evidence="2" id="KW-1185">Reference proteome</keyword>
<gene>
    <name evidence="1" type="ORF">LOD99_11104</name>
</gene>
<dbReference type="Proteomes" id="UP001165289">
    <property type="component" value="Unassembled WGS sequence"/>
</dbReference>
<dbReference type="EMBL" id="JAKMXF010000102">
    <property type="protein sequence ID" value="KAI6658160.1"/>
    <property type="molecule type" value="Genomic_DNA"/>
</dbReference>
<comment type="caution">
    <text evidence="1">The sequence shown here is derived from an EMBL/GenBank/DDBJ whole genome shotgun (WGS) entry which is preliminary data.</text>
</comment>
<evidence type="ECO:0000313" key="1">
    <source>
        <dbReference type="EMBL" id="KAI6658160.1"/>
    </source>
</evidence>
<reference evidence="1 2" key="1">
    <citation type="journal article" date="2023" name="BMC Biol.">
        <title>The compact genome of the sponge Oopsacas minuta (Hexactinellida) is lacking key metazoan core genes.</title>
        <authorList>
            <person name="Santini S."/>
            <person name="Schenkelaars Q."/>
            <person name="Jourda C."/>
            <person name="Duchesne M."/>
            <person name="Belahbib H."/>
            <person name="Rocher C."/>
            <person name="Selva M."/>
            <person name="Riesgo A."/>
            <person name="Vervoort M."/>
            <person name="Leys S.P."/>
            <person name="Kodjabachian L."/>
            <person name="Le Bivic A."/>
            <person name="Borchiellini C."/>
            <person name="Claverie J.M."/>
            <person name="Renard E."/>
        </authorList>
    </citation>
    <scope>NUCLEOTIDE SEQUENCE [LARGE SCALE GENOMIC DNA]</scope>
    <source>
        <strain evidence="1">SPO-2</strain>
    </source>
</reference>
<organism evidence="1 2">
    <name type="scientific">Oopsacas minuta</name>
    <dbReference type="NCBI Taxonomy" id="111878"/>
    <lineage>
        <taxon>Eukaryota</taxon>
        <taxon>Metazoa</taxon>
        <taxon>Porifera</taxon>
        <taxon>Hexactinellida</taxon>
        <taxon>Hexasterophora</taxon>
        <taxon>Lyssacinosida</taxon>
        <taxon>Leucopsacidae</taxon>
        <taxon>Oopsacas</taxon>
    </lineage>
</organism>
<dbReference type="AlphaFoldDB" id="A0AAV7KB61"/>
<accession>A0AAV7KB61</accession>
<sequence length="132" mass="15494">MPEDGLELDVVKQFSSTISPHCPMPTAHKLRIVIIPRLYQMAKLEIENSVKNWKSAQIAVDTWIDPSRRSVTYASLLRSFLILCYTSMRKLEICNTLYDHIYALGESRDHEYYCIQILQWAQTISERLKRLF</sequence>
<proteinExistence type="predicted"/>
<protein>
    <submittedName>
        <fullName evidence="1">Uncharacterized protein</fullName>
    </submittedName>
</protein>
<evidence type="ECO:0000313" key="2">
    <source>
        <dbReference type="Proteomes" id="UP001165289"/>
    </source>
</evidence>